<accession>A0ACC2TZC5</accession>
<dbReference type="Proteomes" id="UP001165960">
    <property type="component" value="Unassembled WGS sequence"/>
</dbReference>
<comment type="caution">
    <text evidence="1">The sequence shown here is derived from an EMBL/GenBank/DDBJ whole genome shotgun (WGS) entry which is preliminary data.</text>
</comment>
<reference evidence="1" key="1">
    <citation type="submission" date="2022-04" db="EMBL/GenBank/DDBJ databases">
        <title>Genome of the entomopathogenic fungus Entomophthora muscae.</title>
        <authorList>
            <person name="Elya C."/>
            <person name="Lovett B.R."/>
            <person name="Lee E."/>
            <person name="Macias A.M."/>
            <person name="Hajek A.E."/>
            <person name="De Bivort B.L."/>
            <person name="Kasson M.T."/>
            <person name="De Fine Licht H.H."/>
            <person name="Stajich J.E."/>
        </authorList>
    </citation>
    <scope>NUCLEOTIDE SEQUENCE</scope>
    <source>
        <strain evidence="1">Berkeley</strain>
    </source>
</reference>
<dbReference type="EMBL" id="QTSX02001616">
    <property type="protein sequence ID" value="KAJ9080014.1"/>
    <property type="molecule type" value="Genomic_DNA"/>
</dbReference>
<organism evidence="1 2">
    <name type="scientific">Entomophthora muscae</name>
    <dbReference type="NCBI Taxonomy" id="34485"/>
    <lineage>
        <taxon>Eukaryota</taxon>
        <taxon>Fungi</taxon>
        <taxon>Fungi incertae sedis</taxon>
        <taxon>Zoopagomycota</taxon>
        <taxon>Entomophthoromycotina</taxon>
        <taxon>Entomophthoromycetes</taxon>
        <taxon>Entomophthorales</taxon>
        <taxon>Entomophthoraceae</taxon>
        <taxon>Entomophthora</taxon>
    </lineage>
</organism>
<protein>
    <submittedName>
        <fullName evidence="1">Uncharacterized protein</fullName>
    </submittedName>
</protein>
<keyword evidence="2" id="KW-1185">Reference proteome</keyword>
<name>A0ACC2TZC5_9FUNG</name>
<evidence type="ECO:0000313" key="2">
    <source>
        <dbReference type="Proteomes" id="UP001165960"/>
    </source>
</evidence>
<evidence type="ECO:0000313" key="1">
    <source>
        <dbReference type="EMBL" id="KAJ9080014.1"/>
    </source>
</evidence>
<proteinExistence type="predicted"/>
<gene>
    <name evidence="1" type="ORF">DSO57_1029543</name>
</gene>
<sequence>MMYMDSVWLSMIVRIVNSSSLETRAQEWESNPDPLRPPGLWTAGPPAHVFLESTPQADTENIGLCSETGQNKEIITPNGRLITAPNGGTEAATISFMNLKSTPVANQEPSQERVMGLTP</sequence>